<dbReference type="GO" id="GO:0005886">
    <property type="term" value="C:plasma membrane"/>
    <property type="evidence" value="ECO:0007669"/>
    <property type="project" value="UniProtKB-SubCell"/>
</dbReference>
<feature type="region of interest" description="Disordered" evidence="8">
    <location>
        <begin position="502"/>
        <end position="526"/>
    </location>
</feature>
<feature type="transmembrane region" description="Helical" evidence="9">
    <location>
        <begin position="160"/>
        <end position="180"/>
    </location>
</feature>
<proteinExistence type="inferred from homology"/>
<dbReference type="GO" id="GO:0022857">
    <property type="term" value="F:transmembrane transporter activity"/>
    <property type="evidence" value="ECO:0007669"/>
    <property type="project" value="InterPro"/>
</dbReference>
<evidence type="ECO:0000256" key="7">
    <source>
        <dbReference type="ARBA" id="ARBA00023136"/>
    </source>
</evidence>
<evidence type="ECO:0000256" key="6">
    <source>
        <dbReference type="ARBA" id="ARBA00022989"/>
    </source>
</evidence>
<evidence type="ECO:0000259" key="10">
    <source>
        <dbReference type="PROSITE" id="PS50850"/>
    </source>
</evidence>
<keyword evidence="3" id="KW-0813">Transport</keyword>
<keyword evidence="6 9" id="KW-1133">Transmembrane helix</keyword>
<dbReference type="InterPro" id="IPR020846">
    <property type="entry name" value="MFS_dom"/>
</dbReference>
<evidence type="ECO:0000313" key="11">
    <source>
        <dbReference type="EMBL" id="GGA98649.1"/>
    </source>
</evidence>
<dbReference type="PANTHER" id="PTHR42718">
    <property type="entry name" value="MAJOR FACILITATOR SUPERFAMILY MULTIDRUG TRANSPORTER MFSC"/>
    <property type="match status" value="1"/>
</dbReference>
<organism evidence="11 12">
    <name type="scientific">Puia dinghuensis</name>
    <dbReference type="NCBI Taxonomy" id="1792502"/>
    <lineage>
        <taxon>Bacteria</taxon>
        <taxon>Pseudomonadati</taxon>
        <taxon>Bacteroidota</taxon>
        <taxon>Chitinophagia</taxon>
        <taxon>Chitinophagales</taxon>
        <taxon>Chitinophagaceae</taxon>
        <taxon>Puia</taxon>
    </lineage>
</organism>
<keyword evidence="4" id="KW-1003">Cell membrane</keyword>
<dbReference type="CDD" id="cd17503">
    <property type="entry name" value="MFS_LmrB_MDR_like"/>
    <property type="match status" value="1"/>
</dbReference>
<dbReference type="EMBL" id="BMJC01000002">
    <property type="protein sequence ID" value="GGA98649.1"/>
    <property type="molecule type" value="Genomic_DNA"/>
</dbReference>
<evidence type="ECO:0000256" key="9">
    <source>
        <dbReference type="SAM" id="Phobius"/>
    </source>
</evidence>
<evidence type="ECO:0000256" key="8">
    <source>
        <dbReference type="SAM" id="MobiDB-lite"/>
    </source>
</evidence>
<feature type="transmembrane region" description="Helical" evidence="9">
    <location>
        <begin position="7"/>
        <end position="31"/>
    </location>
</feature>
<feature type="transmembrane region" description="Helical" evidence="9">
    <location>
        <begin position="223"/>
        <end position="242"/>
    </location>
</feature>
<dbReference type="Proteomes" id="UP000607559">
    <property type="component" value="Unassembled WGS sequence"/>
</dbReference>
<evidence type="ECO:0000256" key="4">
    <source>
        <dbReference type="ARBA" id="ARBA00022475"/>
    </source>
</evidence>
<keyword evidence="5 9" id="KW-0812">Transmembrane</keyword>
<dbReference type="RefSeq" id="WP_188931532.1">
    <property type="nucleotide sequence ID" value="NZ_BMJC01000002.1"/>
</dbReference>
<name>A0A8J2UCL2_9BACT</name>
<feature type="transmembrane region" description="Helical" evidence="9">
    <location>
        <begin position="101"/>
        <end position="122"/>
    </location>
</feature>
<dbReference type="Pfam" id="PF07690">
    <property type="entry name" value="MFS_1"/>
    <property type="match status" value="1"/>
</dbReference>
<dbReference type="AlphaFoldDB" id="A0A8J2UCL2"/>
<feature type="transmembrane region" description="Helical" evidence="9">
    <location>
        <begin position="192"/>
        <end position="211"/>
    </location>
</feature>
<reference evidence="11" key="2">
    <citation type="submission" date="2020-09" db="EMBL/GenBank/DDBJ databases">
        <authorList>
            <person name="Sun Q."/>
            <person name="Zhou Y."/>
        </authorList>
    </citation>
    <scope>NUCLEOTIDE SEQUENCE</scope>
    <source>
        <strain evidence="11">CGMCC 1.15448</strain>
    </source>
</reference>
<dbReference type="Gene3D" id="1.20.1720.10">
    <property type="entry name" value="Multidrug resistance protein D"/>
    <property type="match status" value="1"/>
</dbReference>
<feature type="transmembrane region" description="Helical" evidence="9">
    <location>
        <begin position="72"/>
        <end position="95"/>
    </location>
</feature>
<feature type="transmembrane region" description="Helical" evidence="9">
    <location>
        <begin position="298"/>
        <end position="319"/>
    </location>
</feature>
<dbReference type="InterPro" id="IPR011701">
    <property type="entry name" value="MFS"/>
</dbReference>
<reference evidence="11" key="1">
    <citation type="journal article" date="2014" name="Int. J. Syst. Evol. Microbiol.">
        <title>Complete genome sequence of Corynebacterium casei LMG S-19264T (=DSM 44701T), isolated from a smear-ripened cheese.</title>
        <authorList>
            <consortium name="US DOE Joint Genome Institute (JGI-PGF)"/>
            <person name="Walter F."/>
            <person name="Albersmeier A."/>
            <person name="Kalinowski J."/>
            <person name="Ruckert C."/>
        </authorList>
    </citation>
    <scope>NUCLEOTIDE SEQUENCE</scope>
    <source>
        <strain evidence="11">CGMCC 1.15448</strain>
    </source>
</reference>
<comment type="similarity">
    <text evidence="2">Belongs to the major facilitator superfamily. EmrB family.</text>
</comment>
<evidence type="ECO:0000256" key="2">
    <source>
        <dbReference type="ARBA" id="ARBA00008537"/>
    </source>
</evidence>
<dbReference type="Gene3D" id="1.20.1250.20">
    <property type="entry name" value="MFS general substrate transporter like domains"/>
    <property type="match status" value="1"/>
</dbReference>
<dbReference type="SUPFAM" id="SSF103473">
    <property type="entry name" value="MFS general substrate transporter"/>
    <property type="match status" value="1"/>
</dbReference>
<dbReference type="NCBIfam" id="TIGR00711">
    <property type="entry name" value="efflux_EmrB"/>
    <property type="match status" value="1"/>
</dbReference>
<evidence type="ECO:0000256" key="3">
    <source>
        <dbReference type="ARBA" id="ARBA00022448"/>
    </source>
</evidence>
<evidence type="ECO:0000256" key="5">
    <source>
        <dbReference type="ARBA" id="ARBA00022692"/>
    </source>
</evidence>
<feature type="transmembrane region" description="Helical" evidence="9">
    <location>
        <begin position="326"/>
        <end position="344"/>
    </location>
</feature>
<comment type="caution">
    <text evidence="11">The sequence shown here is derived from an EMBL/GenBank/DDBJ whole genome shotgun (WGS) entry which is preliminary data.</text>
</comment>
<comment type="subcellular location">
    <subcellularLocation>
        <location evidence="1">Cell membrane</location>
        <topology evidence="1">Multi-pass membrane protein</topology>
    </subcellularLocation>
</comment>
<dbReference type="PROSITE" id="PS50850">
    <property type="entry name" value="MFS"/>
    <property type="match status" value="1"/>
</dbReference>
<evidence type="ECO:0000313" key="12">
    <source>
        <dbReference type="Proteomes" id="UP000607559"/>
    </source>
</evidence>
<accession>A0A8J2UCL2</accession>
<keyword evidence="12" id="KW-1185">Reference proteome</keyword>
<feature type="transmembrane region" description="Helical" evidence="9">
    <location>
        <begin position="479"/>
        <end position="497"/>
    </location>
</feature>
<keyword evidence="7 9" id="KW-0472">Membrane</keyword>
<sequence length="526" mass="56907">MRRTILMITVIAAAIMELIDTSIVNVALSYMSGNLGATLEDTSWVITAYAIANVIIIPITSFLAAQFGRRNYYIGSVIMFTVFSFLCGQATSIWMLVACRFFQGIGGGALLSVSAAIVYELFPKEKQNVASALFGIGIFVGPTIGPTLGGFITEHYSWPWIFYINVPIGLAVVLICSRLLGEPPFRPTPGRIDWTGISLLAIGVGSLQTVLERGETDDWFSAAYIVILTVVAILCLSFFIYWELKIKSPVVNLRVLKSKNLSIAALLTFVSGIGLFSSVYLTPVYAQRLLGFTPTQTGLLLLPGSLFAIAGLILTARLLQRGVPPVVMITTGMLLFVLFTWQIAGLDLDAGNGDFYIPLIYRAIGIAIITVPLSTLAVSGLEPKDIPQGTALNNMMRQLGGSFGIAIINTYLTRRNAIHRTDLVAHITLSDPQVTDRLAGYTQYFIGKGATALDARHQALGLLDAGVVRQSNALSFGDAYLLLGAIFLGSLPFLLLARQGRPQAGRPKGHHRPRQMPKASVPLLDH</sequence>
<protein>
    <submittedName>
        <fullName evidence="11">Multidrug resistance protein</fullName>
    </submittedName>
</protein>
<feature type="transmembrane region" description="Helical" evidence="9">
    <location>
        <begin position="43"/>
        <end position="65"/>
    </location>
</feature>
<feature type="transmembrane region" description="Helical" evidence="9">
    <location>
        <begin position="263"/>
        <end position="286"/>
    </location>
</feature>
<dbReference type="InterPro" id="IPR036259">
    <property type="entry name" value="MFS_trans_sf"/>
</dbReference>
<dbReference type="PANTHER" id="PTHR42718:SF9">
    <property type="entry name" value="MAJOR FACILITATOR SUPERFAMILY MULTIDRUG TRANSPORTER MFSC"/>
    <property type="match status" value="1"/>
</dbReference>
<feature type="domain" description="Major facilitator superfamily (MFS) profile" evidence="10">
    <location>
        <begin position="6"/>
        <end position="502"/>
    </location>
</feature>
<feature type="transmembrane region" description="Helical" evidence="9">
    <location>
        <begin position="129"/>
        <end position="148"/>
    </location>
</feature>
<dbReference type="InterPro" id="IPR004638">
    <property type="entry name" value="EmrB-like"/>
</dbReference>
<feature type="transmembrane region" description="Helical" evidence="9">
    <location>
        <begin position="356"/>
        <end position="379"/>
    </location>
</feature>
<evidence type="ECO:0000256" key="1">
    <source>
        <dbReference type="ARBA" id="ARBA00004651"/>
    </source>
</evidence>
<gene>
    <name evidence="11" type="ORF">GCM10011511_22450</name>
</gene>